<evidence type="ECO:0000313" key="2">
    <source>
        <dbReference type="EMBL" id="MBA2116103.1"/>
    </source>
</evidence>
<organism evidence="2 3">
    <name type="scientific">Bremerella alba</name>
    <dbReference type="NCBI Taxonomy" id="980252"/>
    <lineage>
        <taxon>Bacteria</taxon>
        <taxon>Pseudomonadati</taxon>
        <taxon>Planctomycetota</taxon>
        <taxon>Planctomycetia</taxon>
        <taxon>Pirellulales</taxon>
        <taxon>Pirellulaceae</taxon>
        <taxon>Bremerella</taxon>
    </lineage>
</organism>
<feature type="region of interest" description="Disordered" evidence="1">
    <location>
        <begin position="35"/>
        <end position="54"/>
    </location>
</feature>
<protein>
    <recommendedName>
        <fullName evidence="4">Lipoprotein</fullName>
    </recommendedName>
</protein>
<reference evidence="2 3" key="1">
    <citation type="submission" date="2020-05" db="EMBL/GenBank/DDBJ databases">
        <title>Bremerella alba sp. nov., a novel planctomycete isolated from the surface of the macroalga Fucus spiralis.</title>
        <authorList>
            <person name="Godinho O."/>
            <person name="Botelho R."/>
            <person name="Albuquerque L."/>
            <person name="Wiegand S."/>
            <person name="Da Costa M.S."/>
            <person name="Lobo-Da-Cunha A."/>
            <person name="Jogler C."/>
            <person name="Lage O.M."/>
        </authorList>
    </citation>
    <scope>NUCLEOTIDE SEQUENCE [LARGE SCALE GENOMIC DNA]</scope>
    <source>
        <strain evidence="2 3">FF15</strain>
    </source>
</reference>
<proteinExistence type="predicted"/>
<dbReference type="EMBL" id="JABRWO010000009">
    <property type="protein sequence ID" value="MBA2116103.1"/>
    <property type="molecule type" value="Genomic_DNA"/>
</dbReference>
<evidence type="ECO:0000313" key="3">
    <source>
        <dbReference type="Proteomes" id="UP000551616"/>
    </source>
</evidence>
<sequence length="356" mass="38479">MKSMQSGRRTLQIAGVLSLACVFGAISYLTLKSGPSPPELSTRSTAQEVSQRSEADMRQELFDDQVVPAIREADLANRAAAERCLTRIQESFQRYQQGVKPFAEDVTGLGSKWGVLRRMPGDWAFGSNSVEVFISGKLEKHVFSAQEIQQDIAASLSLFRKDIDVNRHVMLRQVKAATMGLPFPELQNVDIDTFSRQVIRKVREFSTETATNGVANLVIVEMASSVGGYAAERIFMAILVRISATAGGATVGSTVVGGGTGTVVGPLGTGIGVIAGLVAGLIIDHVLGEYARSNVSEQLLKLIDQIEDAAINGVPERTDPTMDAYPGLKRVLQRTCDELNRANLEILKLSILEVKT</sequence>
<accession>A0A7V8V6Z8</accession>
<feature type="compositionally biased region" description="Polar residues" evidence="1">
    <location>
        <begin position="39"/>
        <end position="50"/>
    </location>
</feature>
<dbReference type="PROSITE" id="PS51257">
    <property type="entry name" value="PROKAR_LIPOPROTEIN"/>
    <property type="match status" value="1"/>
</dbReference>
<dbReference type="Proteomes" id="UP000551616">
    <property type="component" value="Unassembled WGS sequence"/>
</dbReference>
<keyword evidence="3" id="KW-1185">Reference proteome</keyword>
<evidence type="ECO:0008006" key="4">
    <source>
        <dbReference type="Google" id="ProtNLM"/>
    </source>
</evidence>
<comment type="caution">
    <text evidence="2">The sequence shown here is derived from an EMBL/GenBank/DDBJ whole genome shotgun (WGS) entry which is preliminary data.</text>
</comment>
<dbReference type="AlphaFoldDB" id="A0A7V8V6Z8"/>
<gene>
    <name evidence="2" type="ORF">HOV93_32920</name>
</gene>
<evidence type="ECO:0000256" key="1">
    <source>
        <dbReference type="SAM" id="MobiDB-lite"/>
    </source>
</evidence>
<name>A0A7V8V6Z8_9BACT</name>